<accession>A0A430Q368</accession>
<organism evidence="1 2">
    <name type="scientific">Schistosoma bovis</name>
    <name type="common">Blood fluke</name>
    <dbReference type="NCBI Taxonomy" id="6184"/>
    <lineage>
        <taxon>Eukaryota</taxon>
        <taxon>Metazoa</taxon>
        <taxon>Spiralia</taxon>
        <taxon>Lophotrochozoa</taxon>
        <taxon>Platyhelminthes</taxon>
        <taxon>Trematoda</taxon>
        <taxon>Digenea</taxon>
        <taxon>Strigeidida</taxon>
        <taxon>Schistosomatoidea</taxon>
        <taxon>Schistosomatidae</taxon>
        <taxon>Schistosoma</taxon>
    </lineage>
</organism>
<comment type="caution">
    <text evidence="1">The sequence shown here is derived from an EMBL/GenBank/DDBJ whole genome shotgun (WGS) entry which is preliminary data.</text>
</comment>
<evidence type="ECO:0000313" key="2">
    <source>
        <dbReference type="Proteomes" id="UP000290809"/>
    </source>
</evidence>
<dbReference type="Proteomes" id="UP000290809">
    <property type="component" value="Unassembled WGS sequence"/>
</dbReference>
<dbReference type="STRING" id="6184.A0A430Q368"/>
<reference evidence="1 2" key="1">
    <citation type="journal article" date="2019" name="PLoS Pathog.">
        <title>Genome sequence of the bovine parasite Schistosoma bovis Tanzania.</title>
        <authorList>
            <person name="Oey H."/>
            <person name="Zakrzewski M."/>
            <person name="Gobert G."/>
            <person name="Gravermann K."/>
            <person name="Stoye J."/>
            <person name="Jones M."/>
            <person name="Mcmanus D."/>
            <person name="Krause L."/>
        </authorList>
    </citation>
    <scope>NUCLEOTIDE SEQUENCE [LARGE SCALE GENOMIC DNA]</scope>
    <source>
        <strain evidence="1 2">TAN1997</strain>
    </source>
</reference>
<evidence type="ECO:0000313" key="1">
    <source>
        <dbReference type="EMBL" id="RTG82143.1"/>
    </source>
</evidence>
<proteinExistence type="predicted"/>
<dbReference type="AlphaFoldDB" id="A0A430Q368"/>
<name>A0A430Q368_SCHBO</name>
<keyword evidence="2" id="KW-1185">Reference proteome</keyword>
<sequence>MISESVQRARANTQTYLCSTTPYSSYPVIAAAAVAAAATAYLHGTVTNPFLLPLLLPTPINNTTNDTTNNFILNSTFTDHYNRSDPIKLSNVYIPTTSQYITTLNDNMNPLPQPYYEPYENTLNTLNIHYSKLYNQPIYTRRSISTHSMNKPIENILHLIYHFIVIRVVIILHPC</sequence>
<protein>
    <submittedName>
        <fullName evidence="1">Uncharacterized protein</fullName>
    </submittedName>
</protein>
<gene>
    <name evidence="1" type="ORF">DC041_0012473</name>
</gene>
<dbReference type="EMBL" id="QMKO01002963">
    <property type="protein sequence ID" value="RTG82143.1"/>
    <property type="molecule type" value="Genomic_DNA"/>
</dbReference>